<protein>
    <submittedName>
        <fullName evidence="2">Uncharacterized protein</fullName>
    </submittedName>
</protein>
<sequence length="122" mass="13035">MNRKHPLARKAAALASAACFGLAVTMSVASPAQAASCTLSIGPQENGRYPVYVSCDTAVNGVFGLYGSDAVFDDFRGGPFYSGAQVLRGVLNEDDTIFDRRDEIYAIVDPGNIRTNTVSYNF</sequence>
<evidence type="ECO:0000256" key="1">
    <source>
        <dbReference type="SAM" id="SignalP"/>
    </source>
</evidence>
<evidence type="ECO:0000313" key="3">
    <source>
        <dbReference type="Proteomes" id="UP001240984"/>
    </source>
</evidence>
<keyword evidence="1" id="KW-0732">Signal</keyword>
<name>A0ABT9N885_9ACTN</name>
<dbReference type="Proteomes" id="UP001240984">
    <property type="component" value="Unassembled WGS sequence"/>
</dbReference>
<dbReference type="EMBL" id="JAUSRA010000001">
    <property type="protein sequence ID" value="MDP9799725.1"/>
    <property type="molecule type" value="Genomic_DNA"/>
</dbReference>
<reference evidence="2 3" key="1">
    <citation type="submission" date="2023-07" db="EMBL/GenBank/DDBJ databases">
        <title>Sequencing the genomes of 1000 actinobacteria strains.</title>
        <authorList>
            <person name="Klenk H.-P."/>
        </authorList>
    </citation>
    <scope>NUCLEOTIDE SEQUENCE [LARGE SCALE GENOMIC DNA]</scope>
    <source>
        <strain evidence="2 3">DSM 44710</strain>
    </source>
</reference>
<organism evidence="2 3">
    <name type="scientific">Catenuloplanes nepalensis</name>
    <dbReference type="NCBI Taxonomy" id="587533"/>
    <lineage>
        <taxon>Bacteria</taxon>
        <taxon>Bacillati</taxon>
        <taxon>Actinomycetota</taxon>
        <taxon>Actinomycetes</taxon>
        <taxon>Micromonosporales</taxon>
        <taxon>Micromonosporaceae</taxon>
        <taxon>Catenuloplanes</taxon>
    </lineage>
</organism>
<keyword evidence="3" id="KW-1185">Reference proteome</keyword>
<gene>
    <name evidence="2" type="ORF">J2S43_008237</name>
</gene>
<feature type="chain" id="PRO_5045566210" evidence="1">
    <location>
        <begin position="35"/>
        <end position="122"/>
    </location>
</feature>
<feature type="signal peptide" evidence="1">
    <location>
        <begin position="1"/>
        <end position="34"/>
    </location>
</feature>
<evidence type="ECO:0000313" key="2">
    <source>
        <dbReference type="EMBL" id="MDP9799725.1"/>
    </source>
</evidence>
<comment type="caution">
    <text evidence="2">The sequence shown here is derived from an EMBL/GenBank/DDBJ whole genome shotgun (WGS) entry which is preliminary data.</text>
</comment>
<proteinExistence type="predicted"/>
<accession>A0ABT9N885</accession>
<dbReference type="RefSeq" id="WP_306838751.1">
    <property type="nucleotide sequence ID" value="NZ_JAUSRA010000001.1"/>
</dbReference>